<protein>
    <recommendedName>
        <fullName evidence="9">PGG domain-containing protein</fullName>
    </recommendedName>
</protein>
<dbReference type="AlphaFoldDB" id="A0AA87ZSR3"/>
<dbReference type="PROSITE" id="PS50088">
    <property type="entry name" value="ANK_REPEAT"/>
    <property type="match status" value="3"/>
</dbReference>
<keyword evidence="5 7" id="KW-0040">ANK repeat</keyword>
<feature type="repeat" description="ANK" evidence="7">
    <location>
        <begin position="220"/>
        <end position="253"/>
    </location>
</feature>
<dbReference type="EMBL" id="BTGU01000009">
    <property type="protein sequence ID" value="GMN39034.1"/>
    <property type="molecule type" value="Genomic_DNA"/>
</dbReference>
<evidence type="ECO:0000256" key="8">
    <source>
        <dbReference type="SAM" id="Phobius"/>
    </source>
</evidence>
<dbReference type="InterPro" id="IPR002110">
    <property type="entry name" value="Ankyrin_rpt"/>
</dbReference>
<reference evidence="10" key="1">
    <citation type="submission" date="2023-07" db="EMBL/GenBank/DDBJ databases">
        <title>draft genome sequence of fig (Ficus carica).</title>
        <authorList>
            <person name="Takahashi T."/>
            <person name="Nishimura K."/>
        </authorList>
    </citation>
    <scope>NUCLEOTIDE SEQUENCE</scope>
</reference>
<dbReference type="Proteomes" id="UP001187192">
    <property type="component" value="Unassembled WGS sequence"/>
</dbReference>
<comment type="caution">
    <text evidence="10">The sequence shown here is derived from an EMBL/GenBank/DDBJ whole genome shotgun (WGS) entry which is preliminary data.</text>
</comment>
<dbReference type="Gene3D" id="1.25.40.20">
    <property type="entry name" value="Ankyrin repeat-containing domain"/>
    <property type="match status" value="3"/>
</dbReference>
<evidence type="ECO:0000256" key="6">
    <source>
        <dbReference type="ARBA" id="ARBA00023136"/>
    </source>
</evidence>
<evidence type="ECO:0000256" key="3">
    <source>
        <dbReference type="ARBA" id="ARBA00022737"/>
    </source>
</evidence>
<evidence type="ECO:0000256" key="4">
    <source>
        <dbReference type="ARBA" id="ARBA00022989"/>
    </source>
</evidence>
<name>A0AA87ZSR3_FICCA</name>
<dbReference type="InterPro" id="IPR036770">
    <property type="entry name" value="Ankyrin_rpt-contain_sf"/>
</dbReference>
<feature type="transmembrane region" description="Helical" evidence="8">
    <location>
        <begin position="346"/>
        <end position="366"/>
    </location>
</feature>
<keyword evidence="6 8" id="KW-0472">Membrane</keyword>
<dbReference type="Pfam" id="PF12796">
    <property type="entry name" value="Ank_2"/>
    <property type="match status" value="3"/>
</dbReference>
<dbReference type="InterPro" id="IPR026961">
    <property type="entry name" value="PGG_dom"/>
</dbReference>
<dbReference type="SUPFAM" id="SSF48403">
    <property type="entry name" value="Ankyrin repeat"/>
    <property type="match status" value="1"/>
</dbReference>
<accession>A0AA87ZSR3</accession>
<feature type="repeat" description="ANK" evidence="7">
    <location>
        <begin position="9"/>
        <end position="32"/>
    </location>
</feature>
<proteinExistence type="predicted"/>
<organism evidence="10 11">
    <name type="scientific">Ficus carica</name>
    <name type="common">Common fig</name>
    <dbReference type="NCBI Taxonomy" id="3494"/>
    <lineage>
        <taxon>Eukaryota</taxon>
        <taxon>Viridiplantae</taxon>
        <taxon>Streptophyta</taxon>
        <taxon>Embryophyta</taxon>
        <taxon>Tracheophyta</taxon>
        <taxon>Spermatophyta</taxon>
        <taxon>Magnoliopsida</taxon>
        <taxon>eudicotyledons</taxon>
        <taxon>Gunneridae</taxon>
        <taxon>Pentapetalae</taxon>
        <taxon>rosids</taxon>
        <taxon>fabids</taxon>
        <taxon>Rosales</taxon>
        <taxon>Moraceae</taxon>
        <taxon>Ficeae</taxon>
        <taxon>Ficus</taxon>
    </lineage>
</organism>
<keyword evidence="4 8" id="KW-1133">Transmembrane helix</keyword>
<feature type="transmembrane region" description="Helical" evidence="8">
    <location>
        <begin position="432"/>
        <end position="452"/>
    </location>
</feature>
<evidence type="ECO:0000256" key="5">
    <source>
        <dbReference type="ARBA" id="ARBA00023043"/>
    </source>
</evidence>
<comment type="subcellular location">
    <subcellularLocation>
        <location evidence="1">Membrane</location>
        <topology evidence="1">Multi-pass membrane protein</topology>
    </subcellularLocation>
</comment>
<dbReference type="Pfam" id="PF13962">
    <property type="entry name" value="PGG"/>
    <property type="match status" value="1"/>
</dbReference>
<feature type="domain" description="PGG" evidence="9">
    <location>
        <begin position="335"/>
        <end position="451"/>
    </location>
</feature>
<gene>
    <name evidence="10" type="ORF">TIFTF001_008257</name>
</gene>
<dbReference type="PROSITE" id="PS50297">
    <property type="entry name" value="ANK_REP_REGION"/>
    <property type="match status" value="3"/>
</dbReference>
<evidence type="ECO:0000256" key="1">
    <source>
        <dbReference type="ARBA" id="ARBA00004141"/>
    </source>
</evidence>
<dbReference type="Pfam" id="PF00023">
    <property type="entry name" value="Ank"/>
    <property type="match status" value="1"/>
</dbReference>
<evidence type="ECO:0000313" key="10">
    <source>
        <dbReference type="EMBL" id="GMN39034.1"/>
    </source>
</evidence>
<evidence type="ECO:0000256" key="7">
    <source>
        <dbReference type="PROSITE-ProRule" id="PRU00023"/>
    </source>
</evidence>
<dbReference type="PANTHER" id="PTHR24186:SF26">
    <property type="entry name" value="ANKYRIN REPEAT PLANT PROTEIN"/>
    <property type="match status" value="1"/>
</dbReference>
<sequence length="532" mass="57746">MTKRSVGERGDTPLHLAARSGTVEMVKEIISKTSGDGELKELLSKQNDSGETALYVAAESGYVTVVEEMMRHYDIDSAGIRARNSSDPFHVASKQGNLGVLKVLLEAIPELAMTVDLSNTTALHTAAAQGHVEVVNFLLDNVRSLATIARSNCKTALHSAARNGHLMVVKALLGKEPGIAAKIDRKKQTAIHMAVKGHNVEIVAELVDSNPSLVNMVDAKGNTALHIATKKGRAQIVEKLLNYEGIDTTIINKQGETALDTAERNGQTSISAILAGRGVQTAKIIKPPSTPTRSRELKQTVSVIKHEVHNQLHHTRQTRKRVHGMVKRLNKVHLEGLNNAINSTTVVAVLISTVTFAAIFSVPGLYEDDPSKLPRNISTGEVMIGPRIEFIVFFIFNAFALFLSLAVVVVQTSVVVVEREAKKKLMACINKLMWLACVMVSVAFLALSYVVVGDRDKGLAIGVTCVGTLVMATTLGVMCYWVIVNRIEASKLRRNIRRSGLSSNSGSPSWSMFSFMSDSDLLNNEHKAVYAI</sequence>
<feature type="transmembrane region" description="Helical" evidence="8">
    <location>
        <begin position="390"/>
        <end position="411"/>
    </location>
</feature>
<feature type="transmembrane region" description="Helical" evidence="8">
    <location>
        <begin position="458"/>
        <end position="484"/>
    </location>
</feature>
<keyword evidence="3" id="KW-0677">Repeat</keyword>
<dbReference type="SMART" id="SM00248">
    <property type="entry name" value="ANK"/>
    <property type="match status" value="8"/>
</dbReference>
<keyword evidence="11" id="KW-1185">Reference proteome</keyword>
<dbReference type="GO" id="GO:0005886">
    <property type="term" value="C:plasma membrane"/>
    <property type="evidence" value="ECO:0007669"/>
    <property type="project" value="TreeGrafter"/>
</dbReference>
<evidence type="ECO:0000256" key="2">
    <source>
        <dbReference type="ARBA" id="ARBA00022692"/>
    </source>
</evidence>
<keyword evidence="2 8" id="KW-0812">Transmembrane</keyword>
<evidence type="ECO:0000259" key="9">
    <source>
        <dbReference type="Pfam" id="PF13962"/>
    </source>
</evidence>
<evidence type="ECO:0000313" key="11">
    <source>
        <dbReference type="Proteomes" id="UP001187192"/>
    </source>
</evidence>
<feature type="repeat" description="ANK" evidence="7">
    <location>
        <begin position="118"/>
        <end position="141"/>
    </location>
</feature>
<dbReference type="PANTHER" id="PTHR24186">
    <property type="entry name" value="PROTEIN PHOSPHATASE 1 REGULATORY SUBUNIT"/>
    <property type="match status" value="1"/>
</dbReference>